<dbReference type="SUPFAM" id="SSF54277">
    <property type="entry name" value="CAD &amp; PB1 domains"/>
    <property type="match status" value="1"/>
</dbReference>
<evidence type="ECO:0000313" key="2">
    <source>
        <dbReference type="Proteomes" id="UP001497444"/>
    </source>
</evidence>
<name>A0ABP0X4N4_9BRYO</name>
<keyword evidence="2" id="KW-1185">Reference proteome</keyword>
<gene>
    <name evidence="1" type="ORF">CSSPJE1EN1_LOCUS19533</name>
</gene>
<dbReference type="EMBL" id="OZ020100">
    <property type="protein sequence ID" value="CAK9274055.1"/>
    <property type="molecule type" value="Genomic_DNA"/>
</dbReference>
<sequence>MFTSHRIMACYNCHKCVHSVNLVVFDRNVHNWNFVGPKSLIKFTSAIAQQIGDGNFHSNLLHIMYLNDEGDQVLLATNEDLVAIVNFACISG</sequence>
<dbReference type="Proteomes" id="UP001497444">
    <property type="component" value="Chromosome 5"/>
</dbReference>
<organism evidence="1 2">
    <name type="scientific">Sphagnum jensenii</name>
    <dbReference type="NCBI Taxonomy" id="128206"/>
    <lineage>
        <taxon>Eukaryota</taxon>
        <taxon>Viridiplantae</taxon>
        <taxon>Streptophyta</taxon>
        <taxon>Embryophyta</taxon>
        <taxon>Bryophyta</taxon>
        <taxon>Sphagnophytina</taxon>
        <taxon>Sphagnopsida</taxon>
        <taxon>Sphagnales</taxon>
        <taxon>Sphagnaceae</taxon>
        <taxon>Sphagnum</taxon>
    </lineage>
</organism>
<proteinExistence type="predicted"/>
<evidence type="ECO:0008006" key="3">
    <source>
        <dbReference type="Google" id="ProtNLM"/>
    </source>
</evidence>
<reference evidence="1" key="1">
    <citation type="submission" date="2024-02" db="EMBL/GenBank/DDBJ databases">
        <authorList>
            <consortium name="ELIXIR-Norway"/>
            <consortium name="Elixir Norway"/>
        </authorList>
    </citation>
    <scope>NUCLEOTIDE SEQUENCE</scope>
</reference>
<protein>
    <recommendedName>
        <fullName evidence="3">PB1 domain-containing protein</fullName>
    </recommendedName>
</protein>
<accession>A0ABP0X4N4</accession>
<evidence type="ECO:0000313" key="1">
    <source>
        <dbReference type="EMBL" id="CAK9274055.1"/>
    </source>
</evidence>